<dbReference type="EMBL" id="ALBS01000037">
    <property type="protein sequence ID" value="EJT52047.1"/>
    <property type="molecule type" value="Genomic_DNA"/>
</dbReference>
<evidence type="ECO:0000313" key="2">
    <source>
        <dbReference type="Proteomes" id="UP000002748"/>
    </source>
</evidence>
<dbReference type="VEuPathDB" id="FungiDB:A1Q1_06760"/>
<dbReference type="GeneID" id="25990272"/>
<accession>J6F9Z6</accession>
<dbReference type="KEGG" id="tasa:A1Q1_06760"/>
<comment type="caution">
    <text evidence="1">The sequence shown here is derived from an EMBL/GenBank/DDBJ whole genome shotgun (WGS) entry which is preliminary data.</text>
</comment>
<protein>
    <submittedName>
        <fullName evidence="1">Uncharacterized protein</fullName>
    </submittedName>
</protein>
<dbReference type="Proteomes" id="UP000002748">
    <property type="component" value="Unassembled WGS sequence"/>
</dbReference>
<dbReference type="HOGENOM" id="CLU_1563988_0_0_1"/>
<proteinExistence type="predicted"/>
<reference evidence="1 2" key="1">
    <citation type="journal article" date="2012" name="Eukaryot. Cell">
        <title>Draft genome sequence of CBS 2479, the standard type strain of Trichosporon asahii.</title>
        <authorList>
            <person name="Yang R.Y."/>
            <person name="Li H.T."/>
            <person name="Zhu H."/>
            <person name="Zhou G.P."/>
            <person name="Wang M."/>
            <person name="Wang L."/>
        </authorList>
    </citation>
    <scope>NUCLEOTIDE SEQUENCE [LARGE SCALE GENOMIC DNA]</scope>
    <source>
        <strain evidence="2">ATCC 90039 / CBS 2479 / JCM 2466 / KCTC 7840 / NCYC 2677 / UAMH 7654</strain>
    </source>
</reference>
<organism evidence="1 2">
    <name type="scientific">Trichosporon asahii var. asahii (strain ATCC 90039 / CBS 2479 / JCM 2466 / KCTC 7840 / NBRC 103889/ NCYC 2677 / UAMH 7654)</name>
    <name type="common">Yeast</name>
    <dbReference type="NCBI Taxonomy" id="1186058"/>
    <lineage>
        <taxon>Eukaryota</taxon>
        <taxon>Fungi</taxon>
        <taxon>Dikarya</taxon>
        <taxon>Basidiomycota</taxon>
        <taxon>Agaricomycotina</taxon>
        <taxon>Tremellomycetes</taxon>
        <taxon>Trichosporonales</taxon>
        <taxon>Trichosporonaceae</taxon>
        <taxon>Trichosporon</taxon>
    </lineage>
</organism>
<sequence>MQRYALMPRLLTSERERRGHWDLYLAQNLTPDPGDTSHRLVRGDHLPPASPLPSLLFPSCVTRGHGGRYLDPTPYRVIHTCASLHSYDLLMTNQRSAQLALRRVLPEDRKGRSSGMAELELTDSSQMLAEAWDHESRSEDNLNPGVALAVRAPRHPTRALFAHDLHVTSKV</sequence>
<gene>
    <name evidence="1" type="ORF">A1Q1_06760</name>
</gene>
<evidence type="ECO:0000313" key="1">
    <source>
        <dbReference type="EMBL" id="EJT52047.1"/>
    </source>
</evidence>
<dbReference type="RefSeq" id="XP_014183284.1">
    <property type="nucleotide sequence ID" value="XM_014327809.1"/>
</dbReference>
<name>J6F9Z6_TRIAS</name>
<dbReference type="AlphaFoldDB" id="J6F9Z6"/>